<feature type="transmembrane region" description="Helical" evidence="1">
    <location>
        <begin position="68"/>
        <end position="97"/>
    </location>
</feature>
<dbReference type="RefSeq" id="WP_068203371.1">
    <property type="nucleotide sequence ID" value="NZ_CP014209.1"/>
</dbReference>
<feature type="transmembrane region" description="Helical" evidence="1">
    <location>
        <begin position="239"/>
        <end position="264"/>
    </location>
</feature>
<feature type="transmembrane region" description="Helical" evidence="1">
    <location>
        <begin position="193"/>
        <end position="219"/>
    </location>
</feature>
<keyword evidence="3" id="KW-1185">Reference proteome</keyword>
<dbReference type="KEGG" id="ido:I598_2683"/>
<feature type="transmembrane region" description="Helical" evidence="1">
    <location>
        <begin position="164"/>
        <end position="186"/>
    </location>
</feature>
<protein>
    <submittedName>
        <fullName evidence="2">ABC-2 family transporter protein</fullName>
    </submittedName>
</protein>
<keyword evidence="1" id="KW-0472">Membrane</keyword>
<organism evidence="2 3">
    <name type="scientific">Isoptericola dokdonensis DS-3</name>
    <dbReference type="NCBI Taxonomy" id="1300344"/>
    <lineage>
        <taxon>Bacteria</taxon>
        <taxon>Bacillati</taxon>
        <taxon>Actinomycetota</taxon>
        <taxon>Actinomycetes</taxon>
        <taxon>Micrococcales</taxon>
        <taxon>Promicromonosporaceae</taxon>
        <taxon>Isoptericola</taxon>
    </lineage>
</organism>
<dbReference type="EMBL" id="CP014209">
    <property type="protein sequence ID" value="ANC32212.1"/>
    <property type="molecule type" value="Genomic_DNA"/>
</dbReference>
<dbReference type="OrthoDB" id="3297477at2"/>
<dbReference type="PATRIC" id="fig|1300344.3.peg.2696"/>
<evidence type="ECO:0000313" key="3">
    <source>
        <dbReference type="Proteomes" id="UP000076794"/>
    </source>
</evidence>
<dbReference type="PANTHER" id="PTHR37305:SF1">
    <property type="entry name" value="MEMBRANE PROTEIN"/>
    <property type="match status" value="1"/>
</dbReference>
<keyword evidence="1" id="KW-1133">Transmembrane helix</keyword>
<dbReference type="STRING" id="1300344.I598_2683"/>
<sequence>MTVPTVSSAPEVVHGRLTFGGLLASEVLKASSLRSTRWLVGLAFLLPVGIAVITVLTRRPDVTNHTEALATVLGAVADTNYVPLLLLVSFGTLVGTAEYERGAATTTFAVVPRRTPVVLAKVVVVVVTAFLISLASGLVSFLLGSVLMGGDPPVGLTDPAVARVLAGTALFQAAVAAIALSAGLLLRSSIAGVAATLGFVFVVPALLQAIPVAAVGWFARTLPGPESSVLEVPDVASGPGALVWSVVAVVGWTAATVALACVVVRRRDV</sequence>
<reference evidence="2 3" key="1">
    <citation type="submission" date="2016-01" db="EMBL/GenBank/DDBJ databases">
        <title>Complete genome sequence of a soil Actinobacterium, Isoptericola dokdonensis DS-3.</title>
        <authorList>
            <person name="Kwon S.-K."/>
            <person name="Kim J.F."/>
        </authorList>
    </citation>
    <scope>NUCLEOTIDE SEQUENCE [LARGE SCALE GENOMIC DNA]</scope>
    <source>
        <strain evidence="2 3">DS-3</strain>
    </source>
</reference>
<proteinExistence type="predicted"/>
<name>A0A161HS45_9MICO</name>
<gene>
    <name evidence="2" type="ORF">I598_2683</name>
</gene>
<feature type="transmembrane region" description="Helical" evidence="1">
    <location>
        <begin position="38"/>
        <end position="56"/>
    </location>
</feature>
<keyword evidence="1" id="KW-0812">Transmembrane</keyword>
<dbReference type="AlphaFoldDB" id="A0A161HS45"/>
<evidence type="ECO:0000313" key="2">
    <source>
        <dbReference type="EMBL" id="ANC32212.1"/>
    </source>
</evidence>
<dbReference type="PANTHER" id="PTHR37305">
    <property type="entry name" value="INTEGRAL MEMBRANE PROTEIN-RELATED"/>
    <property type="match status" value="1"/>
</dbReference>
<accession>A0A161HS45</accession>
<feature type="transmembrane region" description="Helical" evidence="1">
    <location>
        <begin position="118"/>
        <end position="144"/>
    </location>
</feature>
<evidence type="ECO:0000256" key="1">
    <source>
        <dbReference type="SAM" id="Phobius"/>
    </source>
</evidence>
<dbReference type="Proteomes" id="UP000076794">
    <property type="component" value="Chromosome"/>
</dbReference>